<protein>
    <recommendedName>
        <fullName evidence="12">Presequence translocated-associated motor subunit PAM17</fullName>
    </recommendedName>
</protein>
<keyword evidence="4 12" id="KW-0812">Transmembrane</keyword>
<evidence type="ECO:0000256" key="5">
    <source>
        <dbReference type="ARBA" id="ARBA00022792"/>
    </source>
</evidence>
<evidence type="ECO:0000256" key="11">
    <source>
        <dbReference type="ARBA" id="ARBA00023136"/>
    </source>
</evidence>
<keyword evidence="11 12" id="KW-0472">Membrane</keyword>
<sequence>MIVTAASTMLRAGAGRSAGAIQPALLRTAACPYSAGLTLSPFSASTTTTTTTNPSKPSHPSSRRSLSTKTTPSSTLLITYRAAAAAQPRQPYQLTRRHTSTQQQQHHHPSPAAADSSPDAARDAQAADAAAKAARAAHPEQVALDWNTFFALRKARRRWQSAFSVVGALSTGTAGALVLSTGSFDSVVAKVPLDPLFTLGLATLASAALGWLAGPSLGTVVFNLLKGKYKGPMAVKESEFFARIKKHRVDPSASSVRNPVPDFYGEKISSVAGYRQWLKDQRAFNRKKEGSLLL</sequence>
<evidence type="ECO:0000256" key="6">
    <source>
        <dbReference type="ARBA" id="ARBA00022927"/>
    </source>
</evidence>
<evidence type="ECO:0000256" key="12">
    <source>
        <dbReference type="RuleBase" id="RU367146"/>
    </source>
</evidence>
<dbReference type="PANTHER" id="PTHR28021">
    <property type="entry name" value="PRESEQUENCE TRANSLOCATED-ASSOCIATED MOTOR SUBUNIT PAM17, MITOCHONDRIAL"/>
    <property type="match status" value="1"/>
</dbReference>
<gene>
    <name evidence="14" type="ORF">VTJ83DRAFT_793</name>
</gene>
<feature type="compositionally biased region" description="Low complexity" evidence="13">
    <location>
        <begin position="110"/>
        <end position="134"/>
    </location>
</feature>
<dbReference type="Pfam" id="PF08566">
    <property type="entry name" value="Pam17"/>
    <property type="match status" value="1"/>
</dbReference>
<proteinExistence type="inferred from homology"/>
<evidence type="ECO:0000256" key="3">
    <source>
        <dbReference type="ARBA" id="ARBA00022448"/>
    </source>
</evidence>
<comment type="similarity">
    <text evidence="2 12">Belongs to the PAM17 family.</text>
</comment>
<reference evidence="14 15" key="1">
    <citation type="journal article" date="2024" name="Commun. Biol.">
        <title>Comparative genomic analysis of thermophilic fungi reveals convergent evolutionary adaptations and gene losses.</title>
        <authorList>
            <person name="Steindorff A.S."/>
            <person name="Aguilar-Pontes M.V."/>
            <person name="Robinson A.J."/>
            <person name="Andreopoulos B."/>
            <person name="LaButti K."/>
            <person name="Kuo A."/>
            <person name="Mondo S."/>
            <person name="Riley R."/>
            <person name="Otillar R."/>
            <person name="Haridas S."/>
            <person name="Lipzen A."/>
            <person name="Grimwood J."/>
            <person name="Schmutz J."/>
            <person name="Clum A."/>
            <person name="Reid I.D."/>
            <person name="Moisan M.C."/>
            <person name="Butler G."/>
            <person name="Nguyen T.T.M."/>
            <person name="Dewar K."/>
            <person name="Conant G."/>
            <person name="Drula E."/>
            <person name="Henrissat B."/>
            <person name="Hansel C."/>
            <person name="Singer S."/>
            <person name="Hutchinson M.I."/>
            <person name="de Vries R.P."/>
            <person name="Natvig D.O."/>
            <person name="Powell A.J."/>
            <person name="Tsang A."/>
            <person name="Grigoriev I.V."/>
        </authorList>
    </citation>
    <scope>NUCLEOTIDE SEQUENCE [LARGE SCALE GENOMIC DNA]</scope>
    <source>
        <strain evidence="14 15">ATCC 22073</strain>
    </source>
</reference>
<keyword evidence="6 12" id="KW-0653">Protein transport</keyword>
<evidence type="ECO:0000256" key="7">
    <source>
        <dbReference type="ARBA" id="ARBA00022946"/>
    </source>
</evidence>
<accession>A0ABR4DMF8</accession>
<organism evidence="14 15">
    <name type="scientific">Remersonia thermophila</name>
    <dbReference type="NCBI Taxonomy" id="72144"/>
    <lineage>
        <taxon>Eukaryota</taxon>
        <taxon>Fungi</taxon>
        <taxon>Dikarya</taxon>
        <taxon>Ascomycota</taxon>
        <taxon>Pezizomycotina</taxon>
        <taxon>Sordariomycetes</taxon>
        <taxon>Sordariomycetidae</taxon>
        <taxon>Sordariales</taxon>
        <taxon>Sordariales incertae sedis</taxon>
        <taxon>Remersonia</taxon>
    </lineage>
</organism>
<evidence type="ECO:0000313" key="14">
    <source>
        <dbReference type="EMBL" id="KAL2271422.1"/>
    </source>
</evidence>
<dbReference type="RefSeq" id="XP_070870146.1">
    <property type="nucleotide sequence ID" value="XM_071014475.1"/>
</dbReference>
<dbReference type="EMBL" id="JAZGUE010000001">
    <property type="protein sequence ID" value="KAL2271422.1"/>
    <property type="molecule type" value="Genomic_DNA"/>
</dbReference>
<evidence type="ECO:0000313" key="15">
    <source>
        <dbReference type="Proteomes" id="UP001600064"/>
    </source>
</evidence>
<feature type="region of interest" description="Disordered" evidence="13">
    <location>
        <begin position="42"/>
        <end position="72"/>
    </location>
</feature>
<dbReference type="PANTHER" id="PTHR28021:SF1">
    <property type="entry name" value="PRESEQUENCE TRANSLOCATED-ASSOCIATED MOTOR SUBUNIT PAM17, MITOCHONDRIAL"/>
    <property type="match status" value="1"/>
</dbReference>
<evidence type="ECO:0000256" key="13">
    <source>
        <dbReference type="SAM" id="MobiDB-lite"/>
    </source>
</evidence>
<feature type="transmembrane region" description="Helical" evidence="12">
    <location>
        <begin position="162"/>
        <end position="184"/>
    </location>
</feature>
<keyword evidence="3 12" id="KW-0813">Transport</keyword>
<evidence type="ECO:0000256" key="8">
    <source>
        <dbReference type="ARBA" id="ARBA00022989"/>
    </source>
</evidence>
<feature type="transmembrane region" description="Helical" evidence="12">
    <location>
        <begin position="196"/>
        <end position="225"/>
    </location>
</feature>
<keyword evidence="10 12" id="KW-0496">Mitochondrion</keyword>
<keyword evidence="7" id="KW-0809">Transit peptide</keyword>
<name>A0ABR4DMF8_9PEZI</name>
<keyword evidence="5 12" id="KW-0999">Mitochondrion inner membrane</keyword>
<comment type="function">
    <text evidence="12">Component of the PAM complex, a complex required for the translocation of transit peptide-containing proteins from the inner membrane into the mitochondrial matrix in an ATP-dependent manner.</text>
</comment>
<dbReference type="InterPro" id="IPR013875">
    <property type="entry name" value="Pam17"/>
</dbReference>
<dbReference type="GeneID" id="98129119"/>
<comment type="subunit">
    <text evidence="12">Component of the PAM complex.</text>
</comment>
<evidence type="ECO:0000256" key="1">
    <source>
        <dbReference type="ARBA" id="ARBA00004448"/>
    </source>
</evidence>
<keyword evidence="15" id="KW-1185">Reference proteome</keyword>
<evidence type="ECO:0000256" key="2">
    <source>
        <dbReference type="ARBA" id="ARBA00006837"/>
    </source>
</evidence>
<dbReference type="Proteomes" id="UP001600064">
    <property type="component" value="Unassembled WGS sequence"/>
</dbReference>
<feature type="compositionally biased region" description="Basic residues" evidence="13">
    <location>
        <begin position="95"/>
        <end position="109"/>
    </location>
</feature>
<comment type="caution">
    <text evidence="14">The sequence shown here is derived from an EMBL/GenBank/DDBJ whole genome shotgun (WGS) entry which is preliminary data.</text>
</comment>
<keyword evidence="8 12" id="KW-1133">Transmembrane helix</keyword>
<evidence type="ECO:0000256" key="10">
    <source>
        <dbReference type="ARBA" id="ARBA00023128"/>
    </source>
</evidence>
<comment type="subcellular location">
    <subcellularLocation>
        <location evidence="1 12">Mitochondrion inner membrane</location>
        <topology evidence="1 12">Multi-pass membrane protein</topology>
    </subcellularLocation>
</comment>
<feature type="region of interest" description="Disordered" evidence="13">
    <location>
        <begin position="86"/>
        <end position="134"/>
    </location>
</feature>
<evidence type="ECO:0000256" key="9">
    <source>
        <dbReference type="ARBA" id="ARBA00023010"/>
    </source>
</evidence>
<keyword evidence="9 12" id="KW-0811">Translocation</keyword>
<evidence type="ECO:0000256" key="4">
    <source>
        <dbReference type="ARBA" id="ARBA00022692"/>
    </source>
</evidence>